<sequence length="516" mass="59988">MCLRVEKTLSFDIWKIIKLFYFVLFISLPNLSSCNDNKFPDDFVLGIGTSAFQSEGAWNVSNKGESIWDVLIHEKPDVVWGKANADVAANSYYLYKTDIDLVEKIGANAFKISISWPRILPNGFNNEINYDGIQHYHNVIDEIMSRNITPYINMYHWDLPIRLQELGGLANPLFVNWYLDYAEILFRTFGDKVKYWSTFNEPGFNCVMGYQGSYAPLVNQSGIGEYFCLHHSLLAHAKTYKMYNEKFREKQQGKIIIAFALTWPVPKNPEDTNELELGEQMLKFQDGWLLHPLFSNEGDYSEFVKNKIAQRSLHQGYSRSRLPEFTKEEIALIRNSVDILSVNYYHGLEVKKFSDDDIKPIISHNADIGILMQMPTSVYETGNDKCSIERCHPWGLSAIIRRITAKYNTPAIVIGENGYRDEGQLDDIDRGQFFYYHLKEVLKLVKEGFNIQGYFTWTLFDIFEWTQGYDHRYGLFSVNFTNPERPRIPKLWSAKVITDIYRTRSIPPSFESFSQR</sequence>
<protein>
    <submittedName>
        <fullName evidence="5">Uncharacterized protein</fullName>
    </submittedName>
</protein>
<proteinExistence type="inferred from homology"/>
<dbReference type="InterPro" id="IPR017853">
    <property type="entry name" value="GH"/>
</dbReference>
<accession>A0AAV7HRI8</accession>
<dbReference type="Pfam" id="PF00232">
    <property type="entry name" value="Glyco_hydro_1"/>
    <property type="match status" value="1"/>
</dbReference>
<dbReference type="PANTHER" id="PTHR10353:SF36">
    <property type="entry name" value="LP05116P"/>
    <property type="match status" value="1"/>
</dbReference>
<evidence type="ECO:0000256" key="1">
    <source>
        <dbReference type="ARBA" id="ARBA00010838"/>
    </source>
</evidence>
<evidence type="ECO:0000256" key="3">
    <source>
        <dbReference type="ARBA" id="ARBA00023295"/>
    </source>
</evidence>
<dbReference type="Proteomes" id="UP000826195">
    <property type="component" value="Unassembled WGS sequence"/>
</dbReference>
<dbReference type="GO" id="GO:0008422">
    <property type="term" value="F:beta-glucosidase activity"/>
    <property type="evidence" value="ECO:0007669"/>
    <property type="project" value="TreeGrafter"/>
</dbReference>
<dbReference type="EMBL" id="JAHXZJ010002982">
    <property type="protein sequence ID" value="KAH0534645.1"/>
    <property type="molecule type" value="Genomic_DNA"/>
</dbReference>
<gene>
    <name evidence="5" type="ORF">KQX54_006144</name>
</gene>
<name>A0AAV7HRI8_COTGL</name>
<keyword evidence="2" id="KW-0378">Hydrolase</keyword>
<dbReference type="PRINTS" id="PR00131">
    <property type="entry name" value="GLHYDRLASE1"/>
</dbReference>
<dbReference type="Gene3D" id="3.20.20.80">
    <property type="entry name" value="Glycosidases"/>
    <property type="match status" value="1"/>
</dbReference>
<evidence type="ECO:0000256" key="4">
    <source>
        <dbReference type="RuleBase" id="RU003690"/>
    </source>
</evidence>
<evidence type="ECO:0000256" key="2">
    <source>
        <dbReference type="ARBA" id="ARBA00022801"/>
    </source>
</evidence>
<dbReference type="InterPro" id="IPR001360">
    <property type="entry name" value="Glyco_hydro_1"/>
</dbReference>
<dbReference type="GO" id="GO:0005975">
    <property type="term" value="P:carbohydrate metabolic process"/>
    <property type="evidence" value="ECO:0007669"/>
    <property type="project" value="InterPro"/>
</dbReference>
<evidence type="ECO:0000313" key="5">
    <source>
        <dbReference type="EMBL" id="KAH0534645.1"/>
    </source>
</evidence>
<comment type="caution">
    <text evidence="5">The sequence shown here is derived from an EMBL/GenBank/DDBJ whole genome shotgun (WGS) entry which is preliminary data.</text>
</comment>
<comment type="similarity">
    <text evidence="1 4">Belongs to the glycosyl hydrolase 1 family.</text>
</comment>
<keyword evidence="6" id="KW-1185">Reference proteome</keyword>
<organism evidence="5 6">
    <name type="scientific">Cotesia glomerata</name>
    <name type="common">Lepidopteran parasitic wasp</name>
    <name type="synonym">Apanteles glomeratus</name>
    <dbReference type="NCBI Taxonomy" id="32391"/>
    <lineage>
        <taxon>Eukaryota</taxon>
        <taxon>Metazoa</taxon>
        <taxon>Ecdysozoa</taxon>
        <taxon>Arthropoda</taxon>
        <taxon>Hexapoda</taxon>
        <taxon>Insecta</taxon>
        <taxon>Pterygota</taxon>
        <taxon>Neoptera</taxon>
        <taxon>Endopterygota</taxon>
        <taxon>Hymenoptera</taxon>
        <taxon>Apocrita</taxon>
        <taxon>Ichneumonoidea</taxon>
        <taxon>Braconidae</taxon>
        <taxon>Microgastrinae</taxon>
        <taxon>Cotesia</taxon>
    </lineage>
</organism>
<evidence type="ECO:0000313" key="6">
    <source>
        <dbReference type="Proteomes" id="UP000826195"/>
    </source>
</evidence>
<dbReference type="SUPFAM" id="SSF51445">
    <property type="entry name" value="(Trans)glycosidases"/>
    <property type="match status" value="1"/>
</dbReference>
<keyword evidence="3" id="KW-0326">Glycosidase</keyword>
<reference evidence="5 6" key="1">
    <citation type="journal article" date="2021" name="J. Hered.">
        <title>A chromosome-level genome assembly of the parasitoid wasp, Cotesia glomerata (Hymenoptera: Braconidae).</title>
        <authorList>
            <person name="Pinto B.J."/>
            <person name="Weis J.J."/>
            <person name="Gamble T."/>
            <person name="Ode P.J."/>
            <person name="Paul R."/>
            <person name="Zaspel J.M."/>
        </authorList>
    </citation>
    <scope>NUCLEOTIDE SEQUENCE [LARGE SCALE GENOMIC DNA]</scope>
    <source>
        <strain evidence="5">CgM1</strain>
    </source>
</reference>
<dbReference type="AlphaFoldDB" id="A0AAV7HRI8"/>
<dbReference type="PANTHER" id="PTHR10353">
    <property type="entry name" value="GLYCOSYL HYDROLASE"/>
    <property type="match status" value="1"/>
</dbReference>